<sequence length="271" mass="30934">MGMNNCHIKVEQATINDSDEPRTMSSFLSDFNEIDTMFLKFVEDLNNPVEGSSSMDKNLVGTAQTYPTSSLRRRAQSRLLELERYVHANGRIPMSIALGVENPTLIHAVCFNHAIDVWVRKTFSVCCLRWADVEREYIKVVKGDLQRFFMLDFNDQAMNRFVEHQMLSTFKEFRGDCHRHFKKYNDLEEACPNPPYILSQPTLDGSQLLSRDEICENVLGRQPDYSKGLGLGPKSKSRKMVSATSALSLCLQSTVELQLQVELDEAKRAIK</sequence>
<dbReference type="Proteomes" id="UP000321393">
    <property type="component" value="Unassembled WGS sequence"/>
</dbReference>
<dbReference type="EMBL" id="SSTE01020479">
    <property type="protein sequence ID" value="KAA0034831.1"/>
    <property type="molecule type" value="Genomic_DNA"/>
</dbReference>
<comment type="caution">
    <text evidence="1">The sequence shown here is derived from an EMBL/GenBank/DDBJ whole genome shotgun (WGS) entry which is preliminary data.</text>
</comment>
<accession>A0A5A7SZQ1</accession>
<dbReference type="AlphaFoldDB" id="A0A5A7SZQ1"/>
<reference evidence="1 2" key="1">
    <citation type="submission" date="2019-08" db="EMBL/GenBank/DDBJ databases">
        <title>Draft genome sequences of two oriental melons (Cucumis melo L. var makuwa).</title>
        <authorList>
            <person name="Kwon S.-Y."/>
        </authorList>
    </citation>
    <scope>NUCLEOTIDE SEQUENCE [LARGE SCALE GENOMIC DNA]</scope>
    <source>
        <strain evidence="2">cv. SW 3</strain>
        <tissue evidence="1">Leaf</tissue>
    </source>
</reference>
<evidence type="ECO:0000313" key="2">
    <source>
        <dbReference type="Proteomes" id="UP000321393"/>
    </source>
</evidence>
<dbReference type="OrthoDB" id="1921870at2759"/>
<evidence type="ECO:0000313" key="1">
    <source>
        <dbReference type="EMBL" id="KAA0034831.1"/>
    </source>
</evidence>
<proteinExistence type="predicted"/>
<protein>
    <submittedName>
        <fullName evidence="1">CACTA en-spm transposon protein</fullName>
    </submittedName>
</protein>
<organism evidence="1 2">
    <name type="scientific">Cucumis melo var. makuwa</name>
    <name type="common">Oriental melon</name>
    <dbReference type="NCBI Taxonomy" id="1194695"/>
    <lineage>
        <taxon>Eukaryota</taxon>
        <taxon>Viridiplantae</taxon>
        <taxon>Streptophyta</taxon>
        <taxon>Embryophyta</taxon>
        <taxon>Tracheophyta</taxon>
        <taxon>Spermatophyta</taxon>
        <taxon>Magnoliopsida</taxon>
        <taxon>eudicotyledons</taxon>
        <taxon>Gunneridae</taxon>
        <taxon>Pentapetalae</taxon>
        <taxon>rosids</taxon>
        <taxon>fabids</taxon>
        <taxon>Cucurbitales</taxon>
        <taxon>Cucurbitaceae</taxon>
        <taxon>Benincaseae</taxon>
        <taxon>Cucumis</taxon>
    </lineage>
</organism>
<gene>
    <name evidence="1" type="ORF">E6C27_scaffold213G00720</name>
</gene>
<name>A0A5A7SZQ1_CUCMM</name>